<gene>
    <name evidence="1" type="ORF">BRADI_3g23093v3</name>
</gene>
<dbReference type="AlphaFoldDB" id="A0A2K2CYZ0"/>
<sequence>MGSTTTRARKEKNSTPTTKIVWSVIIVVAKSARTTTTLDKEAPMTSKMYVLLVWVTGLYSNMLSPWC</sequence>
<dbReference type="EnsemblPlants" id="PNT67242">
    <property type="protein sequence ID" value="PNT67242"/>
    <property type="gene ID" value="BRADI_3g23093v3"/>
</dbReference>
<dbReference type="Proteomes" id="UP000008810">
    <property type="component" value="Chromosome 3"/>
</dbReference>
<protein>
    <submittedName>
        <fullName evidence="1 2">Uncharacterized protein</fullName>
    </submittedName>
</protein>
<reference evidence="2" key="3">
    <citation type="submission" date="2018-08" db="UniProtKB">
        <authorList>
            <consortium name="EnsemblPlants"/>
        </authorList>
    </citation>
    <scope>IDENTIFICATION</scope>
    <source>
        <strain evidence="2">cv. Bd21</strain>
    </source>
</reference>
<reference evidence="1" key="2">
    <citation type="submission" date="2017-06" db="EMBL/GenBank/DDBJ databases">
        <title>WGS assembly of Brachypodium distachyon.</title>
        <authorList>
            <consortium name="The International Brachypodium Initiative"/>
            <person name="Lucas S."/>
            <person name="Harmon-Smith M."/>
            <person name="Lail K."/>
            <person name="Tice H."/>
            <person name="Grimwood J."/>
            <person name="Bruce D."/>
            <person name="Barry K."/>
            <person name="Shu S."/>
            <person name="Lindquist E."/>
            <person name="Wang M."/>
            <person name="Pitluck S."/>
            <person name="Vogel J.P."/>
            <person name="Garvin D.F."/>
            <person name="Mockler T.C."/>
            <person name="Schmutz J."/>
            <person name="Rokhsar D."/>
            <person name="Bevan M.W."/>
        </authorList>
    </citation>
    <scope>NUCLEOTIDE SEQUENCE</scope>
    <source>
        <strain evidence="1">Bd21</strain>
    </source>
</reference>
<dbReference type="Gramene" id="PNT67242">
    <property type="protein sequence ID" value="PNT67242"/>
    <property type="gene ID" value="BRADI_3g23093v3"/>
</dbReference>
<evidence type="ECO:0000313" key="1">
    <source>
        <dbReference type="EMBL" id="PNT67243.1"/>
    </source>
</evidence>
<evidence type="ECO:0000313" key="2">
    <source>
        <dbReference type="EnsemblPlants" id="PNT67242"/>
    </source>
</evidence>
<organism evidence="1">
    <name type="scientific">Brachypodium distachyon</name>
    <name type="common">Purple false brome</name>
    <name type="synonym">Trachynia distachya</name>
    <dbReference type="NCBI Taxonomy" id="15368"/>
    <lineage>
        <taxon>Eukaryota</taxon>
        <taxon>Viridiplantae</taxon>
        <taxon>Streptophyta</taxon>
        <taxon>Embryophyta</taxon>
        <taxon>Tracheophyta</taxon>
        <taxon>Spermatophyta</taxon>
        <taxon>Magnoliopsida</taxon>
        <taxon>Liliopsida</taxon>
        <taxon>Poales</taxon>
        <taxon>Poaceae</taxon>
        <taxon>BOP clade</taxon>
        <taxon>Pooideae</taxon>
        <taxon>Stipodae</taxon>
        <taxon>Brachypodieae</taxon>
        <taxon>Brachypodium</taxon>
    </lineage>
</organism>
<dbReference type="InParanoid" id="A0A2K2CYZ0"/>
<name>A0A2K2CYZ0_BRADI</name>
<keyword evidence="3" id="KW-1185">Reference proteome</keyword>
<proteinExistence type="predicted"/>
<dbReference type="EnsemblPlants" id="PNT67243">
    <property type="protein sequence ID" value="PNT67243"/>
    <property type="gene ID" value="BRADI_3g23093v3"/>
</dbReference>
<dbReference type="Gramene" id="PNT67243">
    <property type="protein sequence ID" value="PNT67243"/>
    <property type="gene ID" value="BRADI_3g23093v3"/>
</dbReference>
<dbReference type="EMBL" id="CM000882">
    <property type="protein sequence ID" value="PNT67242.1"/>
    <property type="molecule type" value="Genomic_DNA"/>
</dbReference>
<reference evidence="1 2" key="1">
    <citation type="journal article" date="2010" name="Nature">
        <title>Genome sequencing and analysis of the model grass Brachypodium distachyon.</title>
        <authorList>
            <consortium name="International Brachypodium Initiative"/>
        </authorList>
    </citation>
    <scope>NUCLEOTIDE SEQUENCE [LARGE SCALE GENOMIC DNA]</scope>
    <source>
        <strain evidence="1 2">Bd21</strain>
    </source>
</reference>
<evidence type="ECO:0000313" key="3">
    <source>
        <dbReference type="Proteomes" id="UP000008810"/>
    </source>
</evidence>
<dbReference type="EMBL" id="CM000882">
    <property type="protein sequence ID" value="PNT67243.1"/>
    <property type="molecule type" value="Genomic_DNA"/>
</dbReference>
<accession>A0A2K2CYZ0</accession>